<proteinExistence type="predicted"/>
<keyword evidence="3" id="KW-0812">Transmembrane</keyword>
<feature type="region of interest" description="Disordered" evidence="2">
    <location>
        <begin position="305"/>
        <end position="339"/>
    </location>
</feature>
<keyword evidence="3" id="KW-1133">Transmembrane helix</keyword>
<dbReference type="Proteomes" id="UP000054937">
    <property type="component" value="Unassembled WGS sequence"/>
</dbReference>
<evidence type="ECO:0000256" key="1">
    <source>
        <dbReference type="SAM" id="Coils"/>
    </source>
</evidence>
<feature type="transmembrane region" description="Helical" evidence="3">
    <location>
        <begin position="624"/>
        <end position="641"/>
    </location>
</feature>
<keyword evidence="3" id="KW-0472">Membrane</keyword>
<organism evidence="4 5">
    <name type="scientific">Pseudocohnilembus persalinus</name>
    <name type="common">Ciliate</name>
    <dbReference type="NCBI Taxonomy" id="266149"/>
    <lineage>
        <taxon>Eukaryota</taxon>
        <taxon>Sar</taxon>
        <taxon>Alveolata</taxon>
        <taxon>Ciliophora</taxon>
        <taxon>Intramacronucleata</taxon>
        <taxon>Oligohymenophorea</taxon>
        <taxon>Scuticociliatia</taxon>
        <taxon>Philasterida</taxon>
        <taxon>Pseudocohnilembidae</taxon>
        <taxon>Pseudocohnilembus</taxon>
    </lineage>
</organism>
<feature type="coiled-coil region" evidence="1">
    <location>
        <begin position="542"/>
        <end position="598"/>
    </location>
</feature>
<sequence>MNYTQFPSIQQTSQYPQQSNLSKSGFLITQNPQELLNFRNNSKTLSFLQPNYNSEIKQQQNQINKKNFQSITQFSNQNQIQNQQQNSQHNNFNQTHFIKGQQFFPIKEQIQNQQATKIPKQFSNGNQLNFPSTQKLLQQISPNQRYNSTIRESISRLNDPNMRPNYEQELQHQLQIKPQIFQNQAKTHTHYNNQQQNYNNTVPIIYYQQQSQQNQQNLYQSPNHIQNPNINLAINQSQSQQYYLKYHLNNNQQDDNNNNLQNNQQIYNSIYLSPQNQSQKQQQKDFINDDFISPIRYISPVVNHNQSEQNNQSPSQKELNDDTNFNHIKKTPSRYPIDPQINVPKTIELQEKQIMQEDIEYESKIYQNNQDSNPIQNLKEIYQNFQVDNNDQQKQKQQQQNIQDDYQQIHDNLNENPQNNQNQIENEIIIQNNQFQQFQQNEYNNINNYQNVQENDDKFEDLQEFSDQEQQYNQKNNHEQNNFQQIQEQQQQAKQIQNQQNNQHLYKPENPDEIFKRNIVKEIKENNNLQQNTLFQQIQEENDQKQEEFDDFNFQQQQLQQEQQRQNEQDEAEFFKNQNQQQQNLKQINKDLQKTKNLDNYNNKQQLQQQNSDKIFVSSRAKQIILVLIIMWIFMLLFELIR</sequence>
<dbReference type="AlphaFoldDB" id="A0A0V0Q862"/>
<comment type="caution">
    <text evidence="4">The sequence shown here is derived from an EMBL/GenBank/DDBJ whole genome shotgun (WGS) entry which is preliminary data.</text>
</comment>
<dbReference type="OMA" id="NINGMSI"/>
<evidence type="ECO:0000313" key="5">
    <source>
        <dbReference type="Proteomes" id="UP000054937"/>
    </source>
</evidence>
<gene>
    <name evidence="4" type="ORF">PPERSA_11265</name>
</gene>
<evidence type="ECO:0000256" key="3">
    <source>
        <dbReference type="SAM" id="Phobius"/>
    </source>
</evidence>
<dbReference type="InParanoid" id="A0A0V0Q862"/>
<evidence type="ECO:0008006" key="6">
    <source>
        <dbReference type="Google" id="ProtNLM"/>
    </source>
</evidence>
<keyword evidence="1" id="KW-0175">Coiled coil</keyword>
<feature type="compositionally biased region" description="Low complexity" evidence="2">
    <location>
        <begin position="484"/>
        <end position="504"/>
    </location>
</feature>
<evidence type="ECO:0000256" key="2">
    <source>
        <dbReference type="SAM" id="MobiDB-lite"/>
    </source>
</evidence>
<feature type="compositionally biased region" description="Low complexity" evidence="2">
    <location>
        <begin position="305"/>
        <end position="316"/>
    </location>
</feature>
<accession>A0A0V0Q862</accession>
<keyword evidence="5" id="KW-1185">Reference proteome</keyword>
<protein>
    <recommendedName>
        <fullName evidence="6">Transmembrane protein</fullName>
    </recommendedName>
</protein>
<evidence type="ECO:0000313" key="4">
    <source>
        <dbReference type="EMBL" id="KRW98419.1"/>
    </source>
</evidence>
<feature type="region of interest" description="Disordered" evidence="2">
    <location>
        <begin position="484"/>
        <end position="510"/>
    </location>
</feature>
<dbReference type="EMBL" id="LDAU01000248">
    <property type="protein sequence ID" value="KRW98419.1"/>
    <property type="molecule type" value="Genomic_DNA"/>
</dbReference>
<reference evidence="4 5" key="1">
    <citation type="journal article" date="2015" name="Sci. Rep.">
        <title>Genome of the facultative scuticociliatosis pathogen Pseudocohnilembus persalinus provides insight into its virulence through horizontal gene transfer.</title>
        <authorList>
            <person name="Xiong J."/>
            <person name="Wang G."/>
            <person name="Cheng J."/>
            <person name="Tian M."/>
            <person name="Pan X."/>
            <person name="Warren A."/>
            <person name="Jiang C."/>
            <person name="Yuan D."/>
            <person name="Miao W."/>
        </authorList>
    </citation>
    <scope>NUCLEOTIDE SEQUENCE [LARGE SCALE GENOMIC DNA]</scope>
    <source>
        <strain evidence="4">36N120E</strain>
    </source>
</reference>
<name>A0A0V0Q862_PSEPJ</name>